<proteinExistence type="predicted"/>
<dbReference type="InterPro" id="IPR050979">
    <property type="entry name" value="LD-transpeptidase"/>
</dbReference>
<feature type="domain" description="L,D-TPase catalytic" evidence="8">
    <location>
        <begin position="59"/>
        <end position="172"/>
    </location>
</feature>
<dbReference type="GO" id="GO:0071972">
    <property type="term" value="F:peptidoglycan L,D-transpeptidase activity"/>
    <property type="evidence" value="ECO:0007669"/>
    <property type="project" value="TreeGrafter"/>
</dbReference>
<reference evidence="9 10" key="1">
    <citation type="submission" date="2017-06" db="EMBL/GenBank/DDBJ databases">
        <title>Genome sequencing of cyanobaciteial culture collection at National Institute for Environmental Studies (NIES).</title>
        <authorList>
            <person name="Hirose Y."/>
            <person name="Shimura Y."/>
            <person name="Fujisawa T."/>
            <person name="Nakamura Y."/>
            <person name="Kawachi M."/>
        </authorList>
    </citation>
    <scope>NUCLEOTIDE SEQUENCE [LARGE SCALE GENOMIC DNA]</scope>
    <source>
        <strain evidence="9 10">NIES-267</strain>
    </source>
</reference>
<evidence type="ECO:0000256" key="7">
    <source>
        <dbReference type="SAM" id="SignalP"/>
    </source>
</evidence>
<sequence>MKSPLLPKYIRSLKIFVAGIALSASFVSLPTNKATAHHTQNSQQKAIEKVKQLKNSNKRWIQVDLSEQRLITWEGNKPVFGVIVSTGKKDTPTPTGVFNIYTKLEKTRMKGEDYDIENVPHTMYYQGGYGIHGAYWHNNFGTPVSRGCVNVAPNHAKKIFNWASVGTTVVVQK</sequence>
<keyword evidence="3 6" id="KW-0133">Cell shape</keyword>
<evidence type="ECO:0000256" key="4">
    <source>
        <dbReference type="ARBA" id="ARBA00022984"/>
    </source>
</evidence>
<keyword evidence="2" id="KW-0808">Transferase</keyword>
<evidence type="ECO:0000256" key="6">
    <source>
        <dbReference type="PROSITE-ProRule" id="PRU01373"/>
    </source>
</evidence>
<keyword evidence="4 6" id="KW-0573">Peptidoglycan synthesis</keyword>
<feature type="chain" id="PRO_5013346241" evidence="7">
    <location>
        <begin position="24"/>
        <end position="173"/>
    </location>
</feature>
<accession>A0A1Z4M037</accession>
<dbReference type="SUPFAM" id="SSF141523">
    <property type="entry name" value="L,D-transpeptidase catalytic domain-like"/>
    <property type="match status" value="1"/>
</dbReference>
<feature type="signal peptide" evidence="7">
    <location>
        <begin position="1"/>
        <end position="23"/>
    </location>
</feature>
<organism evidence="9 10">
    <name type="scientific">Calothrix parasitica NIES-267</name>
    <dbReference type="NCBI Taxonomy" id="1973488"/>
    <lineage>
        <taxon>Bacteria</taxon>
        <taxon>Bacillati</taxon>
        <taxon>Cyanobacteriota</taxon>
        <taxon>Cyanophyceae</taxon>
        <taxon>Nostocales</taxon>
        <taxon>Calotrichaceae</taxon>
        <taxon>Calothrix</taxon>
    </lineage>
</organism>
<keyword evidence="5 6" id="KW-0961">Cell wall biogenesis/degradation</keyword>
<evidence type="ECO:0000313" key="10">
    <source>
        <dbReference type="Proteomes" id="UP000218418"/>
    </source>
</evidence>
<dbReference type="InterPro" id="IPR005490">
    <property type="entry name" value="LD_TPept_cat_dom"/>
</dbReference>
<dbReference type="EMBL" id="AP018227">
    <property type="protein sequence ID" value="BAY86853.1"/>
    <property type="molecule type" value="Genomic_DNA"/>
</dbReference>
<dbReference type="PANTHER" id="PTHR30582">
    <property type="entry name" value="L,D-TRANSPEPTIDASE"/>
    <property type="match status" value="1"/>
</dbReference>
<dbReference type="OrthoDB" id="463216at2"/>
<comment type="pathway">
    <text evidence="1 6">Cell wall biogenesis; peptidoglycan biosynthesis.</text>
</comment>
<dbReference type="CDD" id="cd16913">
    <property type="entry name" value="YkuD_like"/>
    <property type="match status" value="1"/>
</dbReference>
<dbReference type="GO" id="GO:0016740">
    <property type="term" value="F:transferase activity"/>
    <property type="evidence" value="ECO:0007669"/>
    <property type="project" value="UniProtKB-KW"/>
</dbReference>
<gene>
    <name evidence="9" type="ORF">NIES267_63640</name>
</gene>
<dbReference type="GO" id="GO:0005576">
    <property type="term" value="C:extracellular region"/>
    <property type="evidence" value="ECO:0007669"/>
    <property type="project" value="TreeGrafter"/>
</dbReference>
<dbReference type="PANTHER" id="PTHR30582:SF2">
    <property type="entry name" value="L,D-TRANSPEPTIDASE YCIB-RELATED"/>
    <property type="match status" value="1"/>
</dbReference>
<dbReference type="Gene3D" id="2.40.440.10">
    <property type="entry name" value="L,D-transpeptidase catalytic domain-like"/>
    <property type="match status" value="1"/>
</dbReference>
<protein>
    <submittedName>
        <fullName evidence="9">ErfK/YbiS/YcfS/YnhG family protein</fullName>
    </submittedName>
</protein>
<dbReference type="Pfam" id="PF03734">
    <property type="entry name" value="YkuD"/>
    <property type="match status" value="1"/>
</dbReference>
<dbReference type="PROSITE" id="PS52029">
    <property type="entry name" value="LD_TPASE"/>
    <property type="match status" value="1"/>
</dbReference>
<name>A0A1Z4M037_9CYAN</name>
<evidence type="ECO:0000313" key="9">
    <source>
        <dbReference type="EMBL" id="BAY86853.1"/>
    </source>
</evidence>
<evidence type="ECO:0000259" key="8">
    <source>
        <dbReference type="PROSITE" id="PS52029"/>
    </source>
</evidence>
<dbReference type="GO" id="GO:0071555">
    <property type="term" value="P:cell wall organization"/>
    <property type="evidence" value="ECO:0007669"/>
    <property type="project" value="UniProtKB-UniRule"/>
</dbReference>
<dbReference type="UniPathway" id="UPA00219"/>
<dbReference type="Proteomes" id="UP000218418">
    <property type="component" value="Chromosome"/>
</dbReference>
<evidence type="ECO:0000256" key="2">
    <source>
        <dbReference type="ARBA" id="ARBA00022679"/>
    </source>
</evidence>
<evidence type="ECO:0000256" key="5">
    <source>
        <dbReference type="ARBA" id="ARBA00023316"/>
    </source>
</evidence>
<dbReference type="AlphaFoldDB" id="A0A1Z4M037"/>
<keyword evidence="10" id="KW-1185">Reference proteome</keyword>
<feature type="active site" description="Nucleophile" evidence="6">
    <location>
        <position position="148"/>
    </location>
</feature>
<evidence type="ECO:0000256" key="1">
    <source>
        <dbReference type="ARBA" id="ARBA00004752"/>
    </source>
</evidence>
<dbReference type="GO" id="GO:0008360">
    <property type="term" value="P:regulation of cell shape"/>
    <property type="evidence" value="ECO:0007669"/>
    <property type="project" value="UniProtKB-UniRule"/>
</dbReference>
<keyword evidence="7" id="KW-0732">Signal</keyword>
<dbReference type="InterPro" id="IPR038063">
    <property type="entry name" value="Transpep_catalytic_dom"/>
</dbReference>
<feature type="active site" description="Proton donor/acceptor" evidence="6">
    <location>
        <position position="132"/>
    </location>
</feature>
<evidence type="ECO:0000256" key="3">
    <source>
        <dbReference type="ARBA" id="ARBA00022960"/>
    </source>
</evidence>
<dbReference type="GO" id="GO:0018104">
    <property type="term" value="P:peptidoglycan-protein cross-linking"/>
    <property type="evidence" value="ECO:0007669"/>
    <property type="project" value="TreeGrafter"/>
</dbReference>